<accession>A0A812ECP6</accession>
<reference evidence="2" key="1">
    <citation type="submission" date="2021-01" db="EMBL/GenBank/DDBJ databases">
        <authorList>
            <person name="Li R."/>
            <person name="Bekaert M."/>
        </authorList>
    </citation>
    <scope>NUCLEOTIDE SEQUENCE</scope>
    <source>
        <strain evidence="2">Farmed</strain>
    </source>
</reference>
<feature type="region of interest" description="Disordered" evidence="1">
    <location>
        <begin position="260"/>
        <end position="350"/>
    </location>
</feature>
<organism evidence="2 3">
    <name type="scientific">Acanthosepion pharaonis</name>
    <name type="common">Pharaoh cuttlefish</name>
    <name type="synonym">Sepia pharaonis</name>
    <dbReference type="NCBI Taxonomy" id="158019"/>
    <lineage>
        <taxon>Eukaryota</taxon>
        <taxon>Metazoa</taxon>
        <taxon>Spiralia</taxon>
        <taxon>Lophotrochozoa</taxon>
        <taxon>Mollusca</taxon>
        <taxon>Cephalopoda</taxon>
        <taxon>Coleoidea</taxon>
        <taxon>Decapodiformes</taxon>
        <taxon>Sepiida</taxon>
        <taxon>Sepiina</taxon>
        <taxon>Sepiidae</taxon>
        <taxon>Acanthosepion</taxon>
    </lineage>
</organism>
<feature type="compositionally biased region" description="Polar residues" evidence="1">
    <location>
        <begin position="331"/>
        <end position="340"/>
    </location>
</feature>
<evidence type="ECO:0000313" key="3">
    <source>
        <dbReference type="Proteomes" id="UP000597762"/>
    </source>
</evidence>
<name>A0A812ECP6_ACAPH</name>
<feature type="region of interest" description="Disordered" evidence="1">
    <location>
        <begin position="221"/>
        <end position="244"/>
    </location>
</feature>
<proteinExistence type="predicted"/>
<dbReference type="Pfam" id="PF17662">
    <property type="entry name" value="DUF5524"/>
    <property type="match status" value="1"/>
</dbReference>
<gene>
    <name evidence="2" type="ORF">SPHA_71957</name>
</gene>
<dbReference type="EMBL" id="CAHIKZ030005280">
    <property type="protein sequence ID" value="CAE1321951.1"/>
    <property type="molecule type" value="Genomic_DNA"/>
</dbReference>
<feature type="region of interest" description="Disordered" evidence="1">
    <location>
        <begin position="18"/>
        <end position="52"/>
    </location>
</feature>
<dbReference type="PANTHER" id="PTHR31097">
    <property type="entry name" value="SI:DKEY-276J7.1"/>
    <property type="match status" value="1"/>
</dbReference>
<feature type="region of interest" description="Disordered" evidence="1">
    <location>
        <begin position="151"/>
        <end position="170"/>
    </location>
</feature>
<evidence type="ECO:0000256" key="1">
    <source>
        <dbReference type="SAM" id="MobiDB-lite"/>
    </source>
</evidence>
<dbReference type="AlphaFoldDB" id="A0A812ECP6"/>
<evidence type="ECO:0000313" key="2">
    <source>
        <dbReference type="EMBL" id="CAE1321951.1"/>
    </source>
</evidence>
<protein>
    <submittedName>
        <fullName evidence="2">Uncharacterized protein</fullName>
    </submittedName>
</protein>
<keyword evidence="3" id="KW-1185">Reference proteome</keyword>
<dbReference type="PANTHER" id="PTHR31097:SF2">
    <property type="entry name" value="CHROMOSOME 7 OPEN READING FRAME 57"/>
    <property type="match status" value="1"/>
</dbReference>
<sequence>MPARINQEESAWFYHTPFESSKSDKPASKPLMSQIPGINGCHDDTASGSTRPYYKDTDTKYVRLAKQGGRRDLLNYQEFDKRQDAVAYPRVNWFYLEDNALEDAKKKKEVNWKFGVPEYMTQNLPRNRDSGDQKDELQQLESLRMDVHEKTMAASAHDPHSAKDLPNPSINQKMATERETEPVSSNKAGKRPDNKNDCSSLNYKIERVKAVVPEPEFKNPITQKESYNSKAAGYHRKQSSNEVSMSKLLSHSYAKEWHEQLKDMQTSSKRVLSHAAQERNNQTENSRDQYTNREMSGGEESKEKLHVKDNRRSMDEVETSRVDASSEILETCNNEVSQNLEDPRNAAVYK</sequence>
<feature type="compositionally biased region" description="Basic and acidic residues" evidence="1">
    <location>
        <begin position="151"/>
        <end position="163"/>
    </location>
</feature>
<dbReference type="Proteomes" id="UP000597762">
    <property type="component" value="Unassembled WGS sequence"/>
</dbReference>
<dbReference type="OrthoDB" id="10012494at2759"/>
<comment type="caution">
    <text evidence="2">The sequence shown here is derived from an EMBL/GenBank/DDBJ whole genome shotgun (WGS) entry which is preliminary data.</text>
</comment>
<dbReference type="InterPro" id="IPR040247">
    <property type="entry name" value="DUF5524"/>
</dbReference>
<feature type="region of interest" description="Disordered" evidence="1">
    <location>
        <begin position="175"/>
        <end position="201"/>
    </location>
</feature>
<feature type="compositionally biased region" description="Basic and acidic residues" evidence="1">
    <location>
        <begin position="299"/>
        <end position="321"/>
    </location>
</feature>